<proteinExistence type="predicted"/>
<protein>
    <recommendedName>
        <fullName evidence="3">Glycosyltransferase</fullName>
    </recommendedName>
</protein>
<comment type="caution">
    <text evidence="1">The sequence shown here is derived from an EMBL/GenBank/DDBJ whole genome shotgun (WGS) entry which is preliminary data.</text>
</comment>
<feature type="non-terminal residue" evidence="1">
    <location>
        <position position="228"/>
    </location>
</feature>
<dbReference type="Gene3D" id="3.90.550.10">
    <property type="entry name" value="Spore Coat Polysaccharide Biosynthesis Protein SpsA, Chain A"/>
    <property type="match status" value="1"/>
</dbReference>
<evidence type="ECO:0000313" key="1">
    <source>
        <dbReference type="EMBL" id="MBA0085952.1"/>
    </source>
</evidence>
<gene>
    <name evidence="1" type="ORF">HRJ53_13215</name>
</gene>
<keyword evidence="2" id="KW-1185">Reference proteome</keyword>
<evidence type="ECO:0000313" key="2">
    <source>
        <dbReference type="Proteomes" id="UP000567293"/>
    </source>
</evidence>
<name>A0A7V8SXR4_9BACT</name>
<dbReference type="EMBL" id="JACDQQ010001283">
    <property type="protein sequence ID" value="MBA0085952.1"/>
    <property type="molecule type" value="Genomic_DNA"/>
</dbReference>
<sequence length="228" mass="26155">MREPTIAVGIAHASFLPERKASLERVIKQLGGSENPLICVSYSETREHARIWARRLWEWAATRQEDFVVLLNDDVDLCPDFLQVCRAMLSHMEGEIVSLHSQLPAARSIFAAGGRWLRSYWCSGPGYALPRGVAKRLLEWMDHTPSTLLDAYNEDGYVNMFAWGTRRPIWHCLPALVQHDTRVPSTLGYDGHPMRRAEIDWTSFEVRHLHSSNGWRLDESAPFVECPW</sequence>
<accession>A0A7V8SXR4</accession>
<evidence type="ECO:0008006" key="3">
    <source>
        <dbReference type="Google" id="ProtNLM"/>
    </source>
</evidence>
<organism evidence="1 2">
    <name type="scientific">Candidatus Acidiferrum panamense</name>
    <dbReference type="NCBI Taxonomy" id="2741543"/>
    <lineage>
        <taxon>Bacteria</taxon>
        <taxon>Pseudomonadati</taxon>
        <taxon>Acidobacteriota</taxon>
        <taxon>Terriglobia</taxon>
        <taxon>Candidatus Acidiferrales</taxon>
        <taxon>Candidatus Acidiferrum</taxon>
    </lineage>
</organism>
<dbReference type="SUPFAM" id="SSF53448">
    <property type="entry name" value="Nucleotide-diphospho-sugar transferases"/>
    <property type="match status" value="1"/>
</dbReference>
<reference evidence="1" key="1">
    <citation type="submission" date="2020-06" db="EMBL/GenBank/DDBJ databases">
        <title>Legume-microbial interactions unlock mineral nutrients during tropical forest succession.</title>
        <authorList>
            <person name="Epihov D.Z."/>
        </authorList>
    </citation>
    <scope>NUCLEOTIDE SEQUENCE [LARGE SCALE GENOMIC DNA]</scope>
    <source>
        <strain evidence="1">Pan2503</strain>
    </source>
</reference>
<dbReference type="AlphaFoldDB" id="A0A7V8SXR4"/>
<dbReference type="InterPro" id="IPR029044">
    <property type="entry name" value="Nucleotide-diphossugar_trans"/>
</dbReference>
<dbReference type="Proteomes" id="UP000567293">
    <property type="component" value="Unassembled WGS sequence"/>
</dbReference>